<dbReference type="EMBL" id="DS268448">
    <property type="protein sequence ID" value="EFP02550.1"/>
    <property type="molecule type" value="Genomic_DNA"/>
</dbReference>
<keyword evidence="2" id="KW-1133">Transmembrane helix</keyword>
<feature type="compositionally biased region" description="Low complexity" evidence="1">
    <location>
        <begin position="281"/>
        <end position="301"/>
    </location>
</feature>
<sequence length="301" mass="32333">MRLLIVLVAVGFFVAICSATSVKFFIAGHCPSSKIGSWTGVIRQKVNTSYKEITDTSGEPSENFFFGELKGEVISSTESAILEISIITSCDENLAFGSDFEILIPTGKGFQYGFRGYNMENKDDKTDSEAYEYLFMKYLEKDCEENECKESSREYVAKGCDLFKKESEQCMKGYDDTLSKFCQKDGSSVHSLCSEYGSTTSSTKMILIIGGAVGAIIVLVLAIAVFFYCRKKKKSKQNLTGTMSGSGTISGTTQQSTGTSHFNTGAPTGTPLGTPTGGPIGAPTGAPTPTGTATTTGVERY</sequence>
<reference evidence="4" key="1">
    <citation type="submission" date="2007-07" db="EMBL/GenBank/DDBJ databases">
        <title>PCAP assembly of the Caenorhabditis remanei genome.</title>
        <authorList>
            <consortium name="The Caenorhabditis remanei Sequencing Consortium"/>
            <person name="Wilson R.K."/>
        </authorList>
    </citation>
    <scope>NUCLEOTIDE SEQUENCE [LARGE SCALE GENOMIC DNA]</scope>
    <source>
        <strain evidence="4">PB4641</strain>
    </source>
</reference>
<evidence type="ECO:0000313" key="4">
    <source>
        <dbReference type="EMBL" id="EFP02550.1"/>
    </source>
</evidence>
<evidence type="ECO:0000256" key="2">
    <source>
        <dbReference type="SAM" id="Phobius"/>
    </source>
</evidence>
<keyword evidence="5" id="KW-1185">Reference proteome</keyword>
<gene>
    <name evidence="4" type="ORF">CRE_02399</name>
</gene>
<organism evidence="5">
    <name type="scientific">Caenorhabditis remanei</name>
    <name type="common">Caenorhabditis vulgaris</name>
    <dbReference type="NCBI Taxonomy" id="31234"/>
    <lineage>
        <taxon>Eukaryota</taxon>
        <taxon>Metazoa</taxon>
        <taxon>Ecdysozoa</taxon>
        <taxon>Nematoda</taxon>
        <taxon>Chromadorea</taxon>
        <taxon>Rhabditida</taxon>
        <taxon>Rhabditina</taxon>
        <taxon>Rhabditomorpha</taxon>
        <taxon>Rhabditoidea</taxon>
        <taxon>Rhabditidae</taxon>
        <taxon>Peloderinae</taxon>
        <taxon>Caenorhabditis</taxon>
    </lineage>
</organism>
<evidence type="ECO:0000256" key="3">
    <source>
        <dbReference type="SAM" id="SignalP"/>
    </source>
</evidence>
<name>E3MIL8_CAERE</name>
<keyword evidence="2" id="KW-0472">Membrane</keyword>
<keyword evidence="3" id="KW-0732">Signal</keyword>
<feature type="compositionally biased region" description="Low complexity" evidence="1">
    <location>
        <begin position="240"/>
        <end position="274"/>
    </location>
</feature>
<feature type="region of interest" description="Disordered" evidence="1">
    <location>
        <begin position="238"/>
        <end position="301"/>
    </location>
</feature>
<feature type="signal peptide" evidence="3">
    <location>
        <begin position="1"/>
        <end position="19"/>
    </location>
</feature>
<dbReference type="Proteomes" id="UP000008281">
    <property type="component" value="Unassembled WGS sequence"/>
</dbReference>
<dbReference type="AlphaFoldDB" id="E3MIL8"/>
<accession>E3MIL8</accession>
<dbReference type="HOGENOM" id="CLU_967218_0_0_1"/>
<protein>
    <submittedName>
        <fullName evidence="4">Uncharacterized protein</fullName>
    </submittedName>
</protein>
<evidence type="ECO:0000256" key="1">
    <source>
        <dbReference type="SAM" id="MobiDB-lite"/>
    </source>
</evidence>
<proteinExistence type="predicted"/>
<feature type="chain" id="PRO_5003176968" evidence="3">
    <location>
        <begin position="20"/>
        <end position="301"/>
    </location>
</feature>
<feature type="transmembrane region" description="Helical" evidence="2">
    <location>
        <begin position="205"/>
        <end position="229"/>
    </location>
</feature>
<dbReference type="InParanoid" id="E3MIL8"/>
<evidence type="ECO:0000313" key="5">
    <source>
        <dbReference type="Proteomes" id="UP000008281"/>
    </source>
</evidence>
<dbReference type="eggNOG" id="ENOG502TKIJ">
    <property type="taxonomic scope" value="Eukaryota"/>
</dbReference>
<keyword evidence="2" id="KW-0812">Transmembrane</keyword>